<dbReference type="Gene3D" id="1.20.1280.50">
    <property type="match status" value="1"/>
</dbReference>
<evidence type="ECO:0000313" key="2">
    <source>
        <dbReference type="EMBL" id="CAG9809027.1"/>
    </source>
</evidence>
<reference evidence="2" key="1">
    <citation type="submission" date="2022-01" db="EMBL/GenBank/DDBJ databases">
        <authorList>
            <person name="King R."/>
        </authorList>
    </citation>
    <scope>NUCLEOTIDE SEQUENCE</scope>
</reference>
<dbReference type="InterPro" id="IPR036047">
    <property type="entry name" value="F-box-like_dom_sf"/>
</dbReference>
<reference evidence="2" key="2">
    <citation type="submission" date="2022-10" db="EMBL/GenBank/DDBJ databases">
        <authorList>
            <consortium name="ENA_rothamsted_submissions"/>
            <consortium name="culmorum"/>
            <person name="King R."/>
        </authorList>
    </citation>
    <scope>NUCLEOTIDE SEQUENCE</scope>
</reference>
<feature type="domain" description="F-box" evidence="1">
    <location>
        <begin position="1"/>
        <end position="46"/>
    </location>
</feature>
<dbReference type="PROSITE" id="PS50181">
    <property type="entry name" value="FBOX"/>
    <property type="match status" value="1"/>
</dbReference>
<gene>
    <name evidence="2" type="ORF">CHIRRI_LOCUS11859</name>
</gene>
<sequence>MMKIDQLPEHILEEIFSFISDKDDLRIVCKTFKDIIDNFAKLMKDRWLIIDNVLDVDSSTIHHQYQKIVVYNIGSKGIKWISNYPYKNRIKAIKIRCCEDDLVISAHYIQYILSNFNELKMLYFMTCESCKLHESSFDEIKLIPNQLSNLESLHIKYYSDHPNNILEMFSDIPTIKNIIIDGFEVLKFPSKVEWQLEQLIIPYSFDQEIDDDNFKSFLESQQSTLKKLIFPDSLNYTFFVMRNLSNLDNLTLSIECYHQENDSFLIGNSQLQRLNIVDTVNPYVLEKFLNHYKNIKYLSITSKCQSSDFNFNPSLNLNLKNLTHLLLKGTDCFPFLNFDLLNIKVLVLTFSDDEIYYGFSQFSSENLQNVEKLSLRFQKVKEVLPVLSKCSKLTELNLQIEEWNKVKNKTIISNINVILSVVPNVKYLGICSSLNQNLGSEEMLDEINSKGVTLTICNDFRSWIAEDWGTENVKYMDLF</sequence>
<accession>A0A9N9S2Q3</accession>
<keyword evidence="3" id="KW-1185">Reference proteome</keyword>
<dbReference type="Proteomes" id="UP001153620">
    <property type="component" value="Chromosome 3"/>
</dbReference>
<organism evidence="2 3">
    <name type="scientific">Chironomus riparius</name>
    <dbReference type="NCBI Taxonomy" id="315576"/>
    <lineage>
        <taxon>Eukaryota</taxon>
        <taxon>Metazoa</taxon>
        <taxon>Ecdysozoa</taxon>
        <taxon>Arthropoda</taxon>
        <taxon>Hexapoda</taxon>
        <taxon>Insecta</taxon>
        <taxon>Pterygota</taxon>
        <taxon>Neoptera</taxon>
        <taxon>Endopterygota</taxon>
        <taxon>Diptera</taxon>
        <taxon>Nematocera</taxon>
        <taxon>Chironomoidea</taxon>
        <taxon>Chironomidae</taxon>
        <taxon>Chironominae</taxon>
        <taxon>Chironomus</taxon>
    </lineage>
</organism>
<dbReference type="SUPFAM" id="SSF52047">
    <property type="entry name" value="RNI-like"/>
    <property type="match status" value="1"/>
</dbReference>
<dbReference type="InterPro" id="IPR032675">
    <property type="entry name" value="LRR_dom_sf"/>
</dbReference>
<name>A0A9N9S2Q3_9DIPT</name>
<dbReference type="Pfam" id="PF00646">
    <property type="entry name" value="F-box"/>
    <property type="match status" value="1"/>
</dbReference>
<proteinExistence type="predicted"/>
<dbReference type="InterPro" id="IPR001810">
    <property type="entry name" value="F-box_dom"/>
</dbReference>
<dbReference type="SUPFAM" id="SSF81383">
    <property type="entry name" value="F-box domain"/>
    <property type="match status" value="1"/>
</dbReference>
<evidence type="ECO:0000313" key="3">
    <source>
        <dbReference type="Proteomes" id="UP001153620"/>
    </source>
</evidence>
<dbReference type="AlphaFoldDB" id="A0A9N9S2Q3"/>
<dbReference type="EMBL" id="OU895879">
    <property type="protein sequence ID" value="CAG9809027.1"/>
    <property type="molecule type" value="Genomic_DNA"/>
</dbReference>
<evidence type="ECO:0000259" key="1">
    <source>
        <dbReference type="PROSITE" id="PS50181"/>
    </source>
</evidence>
<protein>
    <recommendedName>
        <fullName evidence="1">F-box domain-containing protein</fullName>
    </recommendedName>
</protein>
<dbReference type="Gene3D" id="3.80.10.10">
    <property type="entry name" value="Ribonuclease Inhibitor"/>
    <property type="match status" value="1"/>
</dbReference>